<sequence>MEKNVKRPIFGKLPRILSEMLGSEGSSEYIDFVNYTWEEGGRMLRQESERRFEKRLSYETSKLREELSDLRQELNEFKNEMSEFKTEMSSFQAETRAEFSVIKSEIRQEITQVRIEMKNEFLEVYKELHKIHETISNQTKWILTTAVAVTVFLPIVNRLLQKFL</sequence>
<dbReference type="AlphaFoldDB" id="A0A2M9ZFS0"/>
<evidence type="ECO:0000313" key="2">
    <source>
        <dbReference type="EMBL" id="PJZ67226.1"/>
    </source>
</evidence>
<gene>
    <name evidence="2" type="ORF">CH371_03990</name>
</gene>
<evidence type="ECO:0000256" key="1">
    <source>
        <dbReference type="SAM" id="Coils"/>
    </source>
</evidence>
<accession>A0A2M9ZFS0</accession>
<evidence type="ECO:0008006" key="4">
    <source>
        <dbReference type="Google" id="ProtNLM"/>
    </source>
</evidence>
<organism evidence="2 3">
    <name type="scientific">Leptospira wolffii</name>
    <dbReference type="NCBI Taxonomy" id="409998"/>
    <lineage>
        <taxon>Bacteria</taxon>
        <taxon>Pseudomonadati</taxon>
        <taxon>Spirochaetota</taxon>
        <taxon>Spirochaetia</taxon>
        <taxon>Leptospirales</taxon>
        <taxon>Leptospiraceae</taxon>
        <taxon>Leptospira</taxon>
    </lineage>
</organism>
<dbReference type="Gene3D" id="1.20.58.130">
    <property type="match status" value="1"/>
</dbReference>
<feature type="coiled-coil region" evidence="1">
    <location>
        <begin position="53"/>
        <end position="94"/>
    </location>
</feature>
<protein>
    <recommendedName>
        <fullName evidence="4">DUF1640 domain-containing protein</fullName>
    </recommendedName>
</protein>
<name>A0A2M9ZFS0_9LEPT</name>
<dbReference type="Proteomes" id="UP000231912">
    <property type="component" value="Unassembled WGS sequence"/>
</dbReference>
<comment type="caution">
    <text evidence="2">The sequence shown here is derived from an EMBL/GenBank/DDBJ whole genome shotgun (WGS) entry which is preliminary data.</text>
</comment>
<proteinExistence type="predicted"/>
<keyword evidence="1" id="KW-0175">Coiled coil</keyword>
<reference evidence="2 3" key="1">
    <citation type="submission" date="2017-07" db="EMBL/GenBank/DDBJ databases">
        <title>Leptospira spp. isolated from tropical soils.</title>
        <authorList>
            <person name="Thibeaux R."/>
            <person name="Iraola G."/>
            <person name="Ferres I."/>
            <person name="Bierque E."/>
            <person name="Girault D."/>
            <person name="Soupe-Gilbert M.-E."/>
            <person name="Picardeau M."/>
            <person name="Goarant C."/>
        </authorList>
    </citation>
    <scope>NUCLEOTIDE SEQUENCE [LARGE SCALE GENOMIC DNA]</scope>
    <source>
        <strain evidence="2 3">FH2-C-A2</strain>
    </source>
</reference>
<dbReference type="NCBIfam" id="NF047472">
    <property type="entry name" value="LA_3696_Nterm"/>
    <property type="match status" value="1"/>
</dbReference>
<evidence type="ECO:0000313" key="3">
    <source>
        <dbReference type="Proteomes" id="UP000231912"/>
    </source>
</evidence>
<dbReference type="EMBL" id="NPDT01000001">
    <property type="protein sequence ID" value="PJZ67226.1"/>
    <property type="molecule type" value="Genomic_DNA"/>
</dbReference>